<reference evidence="1" key="1">
    <citation type="journal article" date="2014" name="Int. J. Syst. Evol. Microbiol.">
        <title>Complete genome sequence of Corynebacterium casei LMG S-19264T (=DSM 44701T), isolated from a smear-ripened cheese.</title>
        <authorList>
            <consortium name="US DOE Joint Genome Institute (JGI-PGF)"/>
            <person name="Walter F."/>
            <person name="Albersmeier A."/>
            <person name="Kalinowski J."/>
            <person name="Ruckert C."/>
        </authorList>
    </citation>
    <scope>NUCLEOTIDE SEQUENCE</scope>
    <source>
        <strain evidence="1">VKM Ac-1958</strain>
    </source>
</reference>
<evidence type="ECO:0008006" key="3">
    <source>
        <dbReference type="Google" id="ProtNLM"/>
    </source>
</evidence>
<dbReference type="EMBL" id="BSET01000001">
    <property type="protein sequence ID" value="GLK00402.1"/>
    <property type="molecule type" value="Genomic_DNA"/>
</dbReference>
<dbReference type="Proteomes" id="UP001142325">
    <property type="component" value="Unassembled WGS sequence"/>
</dbReference>
<accession>A0A9W6HPA9</accession>
<sequence>MVSSFTIVTRTGLSVERLFDASLNIDAHQASMETSGERAIAGVTSGRIGLGETVTWRARHFGIWFRMTSKITSLDAPHRFVDEQVSGPFRSFHHLHEFGRDGDETVMTDSITLASPIFGAVAERLVLVPYLRRLIRQRNHYLVQSLCGSGSNE</sequence>
<dbReference type="InterPro" id="IPR023393">
    <property type="entry name" value="START-like_dom_sf"/>
</dbReference>
<keyword evidence="2" id="KW-1185">Reference proteome</keyword>
<dbReference type="Gene3D" id="3.30.530.20">
    <property type="match status" value="1"/>
</dbReference>
<organism evidence="1 2">
    <name type="scientific">Microbacterium keratanolyticum</name>
    <dbReference type="NCBI Taxonomy" id="67574"/>
    <lineage>
        <taxon>Bacteria</taxon>
        <taxon>Bacillati</taxon>
        <taxon>Actinomycetota</taxon>
        <taxon>Actinomycetes</taxon>
        <taxon>Micrococcales</taxon>
        <taxon>Microbacteriaceae</taxon>
        <taxon>Microbacterium</taxon>
    </lineage>
</organism>
<reference evidence="1" key="2">
    <citation type="submission" date="2023-01" db="EMBL/GenBank/DDBJ databases">
        <authorList>
            <person name="Sun Q."/>
            <person name="Evtushenko L."/>
        </authorList>
    </citation>
    <scope>NUCLEOTIDE SEQUENCE</scope>
    <source>
        <strain evidence="1">VKM Ac-1958</strain>
    </source>
</reference>
<proteinExistence type="predicted"/>
<comment type="caution">
    <text evidence="1">The sequence shown here is derived from an EMBL/GenBank/DDBJ whole genome shotgun (WGS) entry which is preliminary data.</text>
</comment>
<evidence type="ECO:0000313" key="2">
    <source>
        <dbReference type="Proteomes" id="UP001142325"/>
    </source>
</evidence>
<dbReference type="CDD" id="cd07820">
    <property type="entry name" value="SRPBCC_3"/>
    <property type="match status" value="1"/>
</dbReference>
<gene>
    <name evidence="1" type="ORF">GCM10017596_01170</name>
</gene>
<protein>
    <recommendedName>
        <fullName evidence="3">Cyclase</fullName>
    </recommendedName>
</protein>
<evidence type="ECO:0000313" key="1">
    <source>
        <dbReference type="EMBL" id="GLK00402.1"/>
    </source>
</evidence>
<dbReference type="RefSeq" id="WP_204938126.1">
    <property type="nucleotide sequence ID" value="NZ_BAAAUM010000001.1"/>
</dbReference>
<name>A0A9W6HPA9_9MICO</name>
<dbReference type="SUPFAM" id="SSF55961">
    <property type="entry name" value="Bet v1-like"/>
    <property type="match status" value="1"/>
</dbReference>
<dbReference type="AlphaFoldDB" id="A0A9W6HPA9"/>